<comment type="caution">
    <text evidence="3">The sequence shown here is derived from an EMBL/GenBank/DDBJ whole genome shotgun (WGS) entry which is preliminary data.</text>
</comment>
<dbReference type="CDD" id="cd05233">
    <property type="entry name" value="SDR_c"/>
    <property type="match status" value="1"/>
</dbReference>
<evidence type="ECO:0000313" key="3">
    <source>
        <dbReference type="EMBL" id="NEI72886.1"/>
    </source>
</evidence>
<gene>
    <name evidence="3" type="ORF">GR212_25315</name>
</gene>
<dbReference type="InterPro" id="IPR036291">
    <property type="entry name" value="NAD(P)-bd_dom_sf"/>
</dbReference>
<dbReference type="InterPro" id="IPR002347">
    <property type="entry name" value="SDR_fam"/>
</dbReference>
<dbReference type="AlphaFoldDB" id="A0A6L9UFE5"/>
<dbReference type="Pfam" id="PF13561">
    <property type="entry name" value="adh_short_C2"/>
    <property type="match status" value="1"/>
</dbReference>
<comment type="similarity">
    <text evidence="1">Belongs to the short-chain dehydrogenases/reductases (SDR) family.</text>
</comment>
<organism evidence="3 4">
    <name type="scientific">Rhizobium lusitanum</name>
    <dbReference type="NCBI Taxonomy" id="293958"/>
    <lineage>
        <taxon>Bacteria</taxon>
        <taxon>Pseudomonadati</taxon>
        <taxon>Pseudomonadota</taxon>
        <taxon>Alphaproteobacteria</taxon>
        <taxon>Hyphomicrobiales</taxon>
        <taxon>Rhizobiaceae</taxon>
        <taxon>Rhizobium/Agrobacterium group</taxon>
        <taxon>Rhizobium</taxon>
    </lineage>
</organism>
<dbReference type="InterPro" id="IPR020904">
    <property type="entry name" value="Sc_DH/Rdtase_CS"/>
</dbReference>
<dbReference type="PROSITE" id="PS00061">
    <property type="entry name" value="ADH_SHORT"/>
    <property type="match status" value="1"/>
</dbReference>
<dbReference type="NCBIfam" id="NF006121">
    <property type="entry name" value="PRK08265.1"/>
    <property type="match status" value="1"/>
</dbReference>
<dbReference type="PRINTS" id="PR00081">
    <property type="entry name" value="GDHRDH"/>
</dbReference>
<dbReference type="PANTHER" id="PTHR24321:SF8">
    <property type="entry name" value="ESTRADIOL 17-BETA-DEHYDROGENASE 8-RELATED"/>
    <property type="match status" value="1"/>
</dbReference>
<sequence length="265" mass="27697">MIRLDGRSFIVTGATQGLGADIAECLLEAGAKVALVGRGRPKGEELARRLGPDAHFVEADLSDDDAIDRCVSEVVRLFGRIDGLVNNACMYDDPGLQATRQDWIRLLNVNLIGAAIISAKVSDCMPDEGGVIVNIGSIGGKSGAVNRMLYPASKAALLQITKNLAVTLAGRKIRVLSVSPAVTWSPSVESSTGSIEVADRRAAVLHPLGRVGRGREVANAVIFACSDLASFITGCDIAVDGGYTSLGPDQGLGPRPWMSGTAGRE</sequence>
<accession>A0A6L9UFE5</accession>
<dbReference type="EMBL" id="WUEY01000014">
    <property type="protein sequence ID" value="NEI72886.1"/>
    <property type="molecule type" value="Genomic_DNA"/>
</dbReference>
<evidence type="ECO:0000256" key="1">
    <source>
        <dbReference type="ARBA" id="ARBA00006484"/>
    </source>
</evidence>
<name>A0A6L9UFE5_9HYPH</name>
<dbReference type="PANTHER" id="PTHR24321">
    <property type="entry name" value="DEHYDROGENASES, SHORT CHAIN"/>
    <property type="match status" value="1"/>
</dbReference>
<proteinExistence type="inferred from homology"/>
<dbReference type="SUPFAM" id="SSF51735">
    <property type="entry name" value="NAD(P)-binding Rossmann-fold domains"/>
    <property type="match status" value="1"/>
</dbReference>
<dbReference type="Proteomes" id="UP000483035">
    <property type="component" value="Unassembled WGS sequence"/>
</dbReference>
<evidence type="ECO:0000256" key="2">
    <source>
        <dbReference type="ARBA" id="ARBA00023002"/>
    </source>
</evidence>
<protein>
    <submittedName>
        <fullName evidence="3">SDR family oxidoreductase</fullName>
    </submittedName>
</protein>
<dbReference type="PRINTS" id="PR00080">
    <property type="entry name" value="SDRFAMILY"/>
</dbReference>
<reference evidence="3 4" key="1">
    <citation type="submission" date="2019-12" db="EMBL/GenBank/DDBJ databases">
        <title>Rhizobium genotypes associated with high levels of biological nitrogen fixation by grain legumes in a temperate-maritime cropping system.</title>
        <authorList>
            <person name="Maluk M."/>
            <person name="Francesc Ferrando Molina F."/>
            <person name="Lopez Del Egido L."/>
            <person name="Lafos M."/>
            <person name="Langarica-Fuentes A."/>
            <person name="Gebre Yohannes G."/>
            <person name="Young M.W."/>
            <person name="Martin P."/>
            <person name="Gantlett R."/>
            <person name="Kenicer G."/>
            <person name="Hawes C."/>
            <person name="Begg G.S."/>
            <person name="Quilliam R.S."/>
            <person name="Squire G.R."/>
            <person name="Poole P.S."/>
            <person name="Young P.W."/>
            <person name="Iannetta P.M."/>
            <person name="James E.K."/>
        </authorList>
    </citation>
    <scope>NUCLEOTIDE SEQUENCE [LARGE SCALE GENOMIC DNA]</scope>
    <source>
        <strain evidence="3 4">JHI1118</strain>
    </source>
</reference>
<dbReference type="RefSeq" id="WP_163990714.1">
    <property type="nucleotide sequence ID" value="NZ_WUEY01000014.1"/>
</dbReference>
<evidence type="ECO:0000313" key="4">
    <source>
        <dbReference type="Proteomes" id="UP000483035"/>
    </source>
</evidence>
<dbReference type="FunFam" id="3.40.50.720:FF:000084">
    <property type="entry name" value="Short-chain dehydrogenase reductase"/>
    <property type="match status" value="1"/>
</dbReference>
<dbReference type="Gene3D" id="3.40.50.720">
    <property type="entry name" value="NAD(P)-binding Rossmann-like Domain"/>
    <property type="match status" value="1"/>
</dbReference>
<keyword evidence="2" id="KW-0560">Oxidoreductase</keyword>
<dbReference type="GO" id="GO:0016491">
    <property type="term" value="F:oxidoreductase activity"/>
    <property type="evidence" value="ECO:0007669"/>
    <property type="project" value="UniProtKB-KW"/>
</dbReference>